<dbReference type="InterPro" id="IPR053220">
    <property type="entry name" value="Nematode_rcpt-like_serp_H"/>
</dbReference>
<feature type="transmembrane region" description="Helical" evidence="1">
    <location>
        <begin position="12"/>
        <end position="40"/>
    </location>
</feature>
<dbReference type="InterPro" id="IPR019422">
    <property type="entry name" value="7TM_GPCR_serpentine_rcpt_Srh"/>
</dbReference>
<feature type="transmembrane region" description="Helical" evidence="1">
    <location>
        <begin position="52"/>
        <end position="72"/>
    </location>
</feature>
<proteinExistence type="predicted"/>
<dbReference type="SUPFAM" id="SSF81321">
    <property type="entry name" value="Family A G protein-coupled receptor-like"/>
    <property type="match status" value="1"/>
</dbReference>
<keyword evidence="1" id="KW-0812">Transmembrane</keyword>
<evidence type="ECO:0000313" key="2">
    <source>
        <dbReference type="Proteomes" id="UP000887575"/>
    </source>
</evidence>
<dbReference type="PANTHER" id="PTHR22941:SF307">
    <property type="entry name" value="SERPENTINE RECEPTOR, CLASS H"/>
    <property type="match status" value="1"/>
</dbReference>
<dbReference type="Pfam" id="PF10318">
    <property type="entry name" value="7TM_GPCR_Srh"/>
    <property type="match status" value="1"/>
</dbReference>
<keyword evidence="1" id="KW-0472">Membrane</keyword>
<organism evidence="2 3">
    <name type="scientific">Mesorhabditis belari</name>
    <dbReference type="NCBI Taxonomy" id="2138241"/>
    <lineage>
        <taxon>Eukaryota</taxon>
        <taxon>Metazoa</taxon>
        <taxon>Ecdysozoa</taxon>
        <taxon>Nematoda</taxon>
        <taxon>Chromadorea</taxon>
        <taxon>Rhabditida</taxon>
        <taxon>Rhabditina</taxon>
        <taxon>Rhabditomorpha</taxon>
        <taxon>Rhabditoidea</taxon>
        <taxon>Rhabditidae</taxon>
        <taxon>Mesorhabditinae</taxon>
        <taxon>Mesorhabditis</taxon>
    </lineage>
</organism>
<accession>A0AAF3FAS1</accession>
<dbReference type="AlphaFoldDB" id="A0AAF3FAS1"/>
<keyword evidence="1" id="KW-1133">Transmembrane helix</keyword>
<evidence type="ECO:0000313" key="3">
    <source>
        <dbReference type="WBParaSite" id="MBELARI_LOCUS4004"/>
    </source>
</evidence>
<keyword evidence="2" id="KW-1185">Reference proteome</keyword>
<name>A0AAF3FAS1_9BILA</name>
<dbReference type="WBParaSite" id="MBELARI_LOCUS4004">
    <property type="protein sequence ID" value="MBELARI_LOCUS4004"/>
    <property type="gene ID" value="MBELARI_LOCUS4004"/>
</dbReference>
<sequence>MSEKTRSLQKRLFRTLCIQTAIPVASHTIPWAYYAIVIIWSPGYINQPLNNFFFAIFEMHGTNGSIALLLLTEPYRRFIRGMLRKIPVLGKFTTLDLTRIHIFGTSSGTEQ</sequence>
<dbReference type="PANTHER" id="PTHR22941">
    <property type="entry name" value="SERPENTINE RECEPTOR"/>
    <property type="match status" value="1"/>
</dbReference>
<evidence type="ECO:0008006" key="4">
    <source>
        <dbReference type="Google" id="ProtNLM"/>
    </source>
</evidence>
<protein>
    <recommendedName>
        <fullName evidence="4">G protein-coupled receptor</fullName>
    </recommendedName>
</protein>
<dbReference type="Proteomes" id="UP000887575">
    <property type="component" value="Unassembled WGS sequence"/>
</dbReference>
<evidence type="ECO:0000256" key="1">
    <source>
        <dbReference type="SAM" id="Phobius"/>
    </source>
</evidence>
<reference evidence="3" key="1">
    <citation type="submission" date="2024-02" db="UniProtKB">
        <authorList>
            <consortium name="WormBaseParasite"/>
        </authorList>
    </citation>
    <scope>IDENTIFICATION</scope>
</reference>